<comment type="caution">
    <text evidence="2">The sequence shown here is derived from an EMBL/GenBank/DDBJ whole genome shotgun (WGS) entry which is preliminary data.</text>
</comment>
<protein>
    <recommendedName>
        <fullName evidence="4">Divergent polysaccharide deacetylase family protein</fullName>
    </recommendedName>
</protein>
<reference evidence="2 3" key="1">
    <citation type="submission" date="2011-10" db="EMBL/GenBank/DDBJ databases">
        <title>Genome sequence of Gluconobacter morbifer G707, isolated from Drosophila gut.</title>
        <authorList>
            <person name="Lee W.-J."/>
            <person name="Kim E.-K."/>
        </authorList>
    </citation>
    <scope>NUCLEOTIDE SEQUENCE [LARGE SCALE GENOMIC DNA]</scope>
    <source>
        <strain evidence="2 3">G707</strain>
    </source>
</reference>
<evidence type="ECO:0000256" key="1">
    <source>
        <dbReference type="SAM" id="MobiDB-lite"/>
    </source>
</evidence>
<dbReference type="GO" id="GO:0005975">
    <property type="term" value="P:carbohydrate metabolic process"/>
    <property type="evidence" value="ECO:0007669"/>
    <property type="project" value="InterPro"/>
</dbReference>
<dbReference type="PATRIC" id="fig|1088869.3.peg.2208"/>
<evidence type="ECO:0000313" key="3">
    <source>
        <dbReference type="Proteomes" id="UP000004949"/>
    </source>
</evidence>
<accession>G6XLG6</accession>
<feature type="region of interest" description="Disordered" evidence="1">
    <location>
        <begin position="337"/>
        <end position="356"/>
    </location>
</feature>
<evidence type="ECO:0008006" key="4">
    <source>
        <dbReference type="Google" id="ProtNLM"/>
    </source>
</evidence>
<dbReference type="Proteomes" id="UP000004949">
    <property type="component" value="Unassembled WGS sequence"/>
</dbReference>
<name>G6XLG6_9PROT</name>
<dbReference type="Gene3D" id="3.20.20.370">
    <property type="entry name" value="Glycoside hydrolase/deacetylase"/>
    <property type="match status" value="1"/>
</dbReference>
<dbReference type="AlphaFoldDB" id="G6XLG6"/>
<dbReference type="STRING" id="1088869.GMO_22150"/>
<evidence type="ECO:0000313" key="2">
    <source>
        <dbReference type="EMBL" id="EHH67221.1"/>
    </source>
</evidence>
<dbReference type="InterPro" id="IPR011330">
    <property type="entry name" value="Glyco_hydro/deAcase_b/a-brl"/>
</dbReference>
<gene>
    <name evidence="2" type="ORF">GMO_22150</name>
</gene>
<dbReference type="Pfam" id="PF04748">
    <property type="entry name" value="Polysacc_deac_2"/>
    <property type="match status" value="1"/>
</dbReference>
<sequence length="356" mass="36969">MFWGLVLAGSAAATAFFLHHDDTPAFALPDVSTRAGKATPATIMTAGKAPSAIAPSLPAPPTDLPPAARMAQTSSPSPDVQPVSQTSFPSPTAPASSEPPHGTEVSIPDVQAVLASGKSALGIVLQGFGYSDALTYEVLARIPSAVGVGVSPYVSNIQDVMARAKTAHHEIYVTLPMQGAHPEHMDEGPHALGYGNTEANDRRELEWCLTRASGATGLTDASENGDDQAGGGYATSPEFQPIADVIANRNLLYLAGSATDDRRTQGMTATAWINGDTDANTLDQQFAAVLPSPGKPARILVMLGPLTPVAIDRLSHWLRGPAAQSFVLLPPSAFADHGNTDGQTADLSARKTQVPL</sequence>
<dbReference type="SUPFAM" id="SSF88713">
    <property type="entry name" value="Glycoside hydrolase/deacetylase"/>
    <property type="match status" value="1"/>
</dbReference>
<dbReference type="eggNOG" id="COG2861">
    <property type="taxonomic scope" value="Bacteria"/>
</dbReference>
<organism evidence="2 3">
    <name type="scientific">Gluconobacter morbifer G707</name>
    <dbReference type="NCBI Taxonomy" id="1088869"/>
    <lineage>
        <taxon>Bacteria</taxon>
        <taxon>Pseudomonadati</taxon>
        <taxon>Pseudomonadota</taxon>
        <taxon>Alphaproteobacteria</taxon>
        <taxon>Acetobacterales</taxon>
        <taxon>Acetobacteraceae</taxon>
        <taxon>Gluconobacter</taxon>
    </lineage>
</organism>
<keyword evidence="3" id="KW-1185">Reference proteome</keyword>
<dbReference type="InterPro" id="IPR006837">
    <property type="entry name" value="Divergent_DAC"/>
</dbReference>
<dbReference type="EMBL" id="AGQV01000010">
    <property type="protein sequence ID" value="EHH67221.1"/>
    <property type="molecule type" value="Genomic_DNA"/>
</dbReference>
<feature type="compositionally biased region" description="Low complexity" evidence="1">
    <location>
        <begin position="65"/>
        <end position="100"/>
    </location>
</feature>
<proteinExistence type="predicted"/>
<feature type="region of interest" description="Disordered" evidence="1">
    <location>
        <begin position="50"/>
        <end position="105"/>
    </location>
</feature>